<dbReference type="Proteomes" id="UP000228758">
    <property type="component" value="Unassembled WGS sequence"/>
</dbReference>
<evidence type="ECO:0000259" key="1">
    <source>
        <dbReference type="Pfam" id="PF04101"/>
    </source>
</evidence>
<protein>
    <submittedName>
        <fullName evidence="2">UDP-N-acetylglucosamine transferase subunit ALG13</fullName>
    </submittedName>
</protein>
<dbReference type="SUPFAM" id="SSF53756">
    <property type="entry name" value="UDP-Glycosyltransferase/glycogen phosphorylase"/>
    <property type="match status" value="1"/>
</dbReference>
<proteinExistence type="predicted"/>
<dbReference type="RefSeq" id="WP_100364105.1">
    <property type="nucleotide sequence ID" value="NZ_PGFF01000001.1"/>
</dbReference>
<organism evidence="2 3">
    <name type="scientific">Diaminobutyricimonas aerilata</name>
    <dbReference type="NCBI Taxonomy" id="1162967"/>
    <lineage>
        <taxon>Bacteria</taxon>
        <taxon>Bacillati</taxon>
        <taxon>Actinomycetota</taxon>
        <taxon>Actinomycetes</taxon>
        <taxon>Micrococcales</taxon>
        <taxon>Microbacteriaceae</taxon>
        <taxon>Diaminobutyricimonas</taxon>
    </lineage>
</organism>
<evidence type="ECO:0000313" key="3">
    <source>
        <dbReference type="Proteomes" id="UP000228758"/>
    </source>
</evidence>
<evidence type="ECO:0000313" key="2">
    <source>
        <dbReference type="EMBL" id="PJJ71846.1"/>
    </source>
</evidence>
<comment type="caution">
    <text evidence="2">The sequence shown here is derived from an EMBL/GenBank/DDBJ whole genome shotgun (WGS) entry which is preliminary data.</text>
</comment>
<keyword evidence="3" id="KW-1185">Reference proteome</keyword>
<keyword evidence="2" id="KW-0808">Transferase</keyword>
<dbReference type="Pfam" id="PF04101">
    <property type="entry name" value="Glyco_tran_28_C"/>
    <property type="match status" value="1"/>
</dbReference>
<dbReference type="OrthoDB" id="555447at2"/>
<dbReference type="GO" id="GO:0016758">
    <property type="term" value="F:hexosyltransferase activity"/>
    <property type="evidence" value="ECO:0007669"/>
    <property type="project" value="InterPro"/>
</dbReference>
<sequence>MAGSSVAGARRKLLLVASTGGHLAQLVRLAPGLGASDDSLWVTFRSPQSESLLAGKRVLYVPYVRPRDFAGVLNTYRTVSALLKRERFAQAVSTGAAIALAALPAARRHGVPTLYIESISRVQGPSLSGRVLAATRFAELRTQHPSWAGGRWGTHPAVLATYRRREVSRTAERPRLFVTLGTIEGYRFDAMIDAVLATGLADERTVWQLGFSAGRTDLPGQVYEQVSAAEFERYAREADVVVTHAGVGTILGLLEMGVHPVAVVRRSARNEHVDDHQAQIAALIGELRVGSGVEVDDLDADTIRAAARYRIDIDGTSEAARVSAGN</sequence>
<feature type="domain" description="Glycosyl transferase family 28 C-terminal" evidence="1">
    <location>
        <begin position="231"/>
        <end position="286"/>
    </location>
</feature>
<dbReference type="EMBL" id="PGFF01000001">
    <property type="protein sequence ID" value="PJJ71846.1"/>
    <property type="molecule type" value="Genomic_DNA"/>
</dbReference>
<reference evidence="2 3" key="1">
    <citation type="submission" date="2017-11" db="EMBL/GenBank/DDBJ databases">
        <title>Genomic Encyclopedia of Archaeal and Bacterial Type Strains, Phase II (KMG-II): From Individual Species to Whole Genera.</title>
        <authorList>
            <person name="Goeker M."/>
        </authorList>
    </citation>
    <scope>NUCLEOTIDE SEQUENCE [LARGE SCALE GENOMIC DNA]</scope>
    <source>
        <strain evidence="2 3">DSM 27393</strain>
    </source>
</reference>
<dbReference type="InterPro" id="IPR007235">
    <property type="entry name" value="Glyco_trans_28_C"/>
</dbReference>
<name>A0A2M9CIU4_9MICO</name>
<accession>A0A2M9CIU4</accession>
<dbReference type="Gene3D" id="3.40.50.2000">
    <property type="entry name" value="Glycogen Phosphorylase B"/>
    <property type="match status" value="2"/>
</dbReference>
<gene>
    <name evidence="2" type="ORF">CLV46_1400</name>
</gene>
<dbReference type="AlphaFoldDB" id="A0A2M9CIU4"/>